<comment type="caution">
    <text evidence="1">The sequence shown here is derived from an EMBL/GenBank/DDBJ whole genome shotgun (WGS) entry which is preliminary data.</text>
</comment>
<sequence>MAKTLLDVDEELLAEATTALGTATKKDTVNSALRLAVEESRARRERALTELQQVADEGGFDFDRLDELDQ</sequence>
<dbReference type="Pfam" id="PF09957">
    <property type="entry name" value="VapB_antitoxin"/>
    <property type="match status" value="1"/>
</dbReference>
<dbReference type="RefSeq" id="WP_344647848.1">
    <property type="nucleotide sequence ID" value="NZ_BAAAGX010000006.1"/>
</dbReference>
<organism evidence="1 2">
    <name type="scientific">Cryptosporangium japonicum</name>
    <dbReference type="NCBI Taxonomy" id="80872"/>
    <lineage>
        <taxon>Bacteria</taxon>
        <taxon>Bacillati</taxon>
        <taxon>Actinomycetota</taxon>
        <taxon>Actinomycetes</taxon>
        <taxon>Cryptosporangiales</taxon>
        <taxon>Cryptosporangiaceae</taxon>
        <taxon>Cryptosporangium</taxon>
    </lineage>
</organism>
<name>A0ABP3DDC0_9ACTN</name>
<keyword evidence="2" id="KW-1185">Reference proteome</keyword>
<reference evidence="2" key="1">
    <citation type="journal article" date="2019" name="Int. J. Syst. Evol. Microbiol.">
        <title>The Global Catalogue of Microorganisms (GCM) 10K type strain sequencing project: providing services to taxonomists for standard genome sequencing and annotation.</title>
        <authorList>
            <consortium name="The Broad Institute Genomics Platform"/>
            <consortium name="The Broad Institute Genome Sequencing Center for Infectious Disease"/>
            <person name="Wu L."/>
            <person name="Ma J."/>
        </authorList>
    </citation>
    <scope>NUCLEOTIDE SEQUENCE [LARGE SCALE GENOMIC DNA]</scope>
    <source>
        <strain evidence="2">JCM 10425</strain>
    </source>
</reference>
<proteinExistence type="predicted"/>
<evidence type="ECO:0000313" key="1">
    <source>
        <dbReference type="EMBL" id="GAA0229418.1"/>
    </source>
</evidence>
<dbReference type="InterPro" id="IPR019239">
    <property type="entry name" value="VapB_antitoxin"/>
</dbReference>
<gene>
    <name evidence="1" type="ORF">GCM10009539_13500</name>
</gene>
<protein>
    <submittedName>
        <fullName evidence="1">Uncharacterized protein</fullName>
    </submittedName>
</protein>
<dbReference type="EMBL" id="BAAAGX010000006">
    <property type="protein sequence ID" value="GAA0229418.1"/>
    <property type="molecule type" value="Genomic_DNA"/>
</dbReference>
<dbReference type="Proteomes" id="UP001500967">
    <property type="component" value="Unassembled WGS sequence"/>
</dbReference>
<accession>A0ABP3DDC0</accession>
<evidence type="ECO:0000313" key="2">
    <source>
        <dbReference type="Proteomes" id="UP001500967"/>
    </source>
</evidence>